<feature type="compositionally biased region" description="Acidic residues" evidence="3">
    <location>
        <begin position="126"/>
        <end position="138"/>
    </location>
</feature>
<evidence type="ECO:0000313" key="4">
    <source>
        <dbReference type="EMBL" id="KAG2434982.1"/>
    </source>
</evidence>
<feature type="region of interest" description="Disordered" evidence="3">
    <location>
        <begin position="115"/>
        <end position="168"/>
    </location>
</feature>
<dbReference type="Pfam" id="PF07896">
    <property type="entry name" value="DUF1674"/>
    <property type="match status" value="1"/>
</dbReference>
<protein>
    <recommendedName>
        <fullName evidence="2">Succinate dehydrogenase assembly factor 4, mitochondrial</fullName>
    </recommendedName>
</protein>
<dbReference type="OrthoDB" id="547871at2759"/>
<sequence length="168" mass="17714">MNTICRALRVTALLPALQNVPGAIAALAAGATVNSVSQTISLEQLRATTTQSGSGAAGEAAARDWANEQAALRGQRASAPGPVTPNVASSPLDAFQSKLQSKTEQEIMKLMEEARAAKQATGTAAEESEEAQEEEEVPNPDTGELYGPRGREPTRYGDWENKGKCIDF</sequence>
<dbReference type="PANTHER" id="PTHR28524">
    <property type="entry name" value="SUCCINATE DEHYDROGENASE ASSEMBLY FACTOR 4, MITOCHONDRIAL"/>
    <property type="match status" value="1"/>
</dbReference>
<gene>
    <name evidence="4" type="ORF">HYH02_011981</name>
</gene>
<evidence type="ECO:0000256" key="1">
    <source>
        <dbReference type="ARBA" id="ARBA00005701"/>
    </source>
</evidence>
<feature type="region of interest" description="Disordered" evidence="3">
    <location>
        <begin position="70"/>
        <end position="90"/>
    </location>
</feature>
<name>A0A835VZG1_9CHLO</name>
<comment type="caution">
    <text evidence="4">The sequence shown here is derived from an EMBL/GenBank/DDBJ whole genome shotgun (WGS) entry which is preliminary data.</text>
</comment>
<dbReference type="Proteomes" id="UP000613740">
    <property type="component" value="Unassembled WGS sequence"/>
</dbReference>
<proteinExistence type="inferred from homology"/>
<evidence type="ECO:0000313" key="5">
    <source>
        <dbReference type="Proteomes" id="UP000613740"/>
    </source>
</evidence>
<feature type="compositionally biased region" description="Basic and acidic residues" evidence="3">
    <location>
        <begin position="149"/>
        <end position="168"/>
    </location>
</feature>
<evidence type="ECO:0000256" key="3">
    <source>
        <dbReference type="SAM" id="MobiDB-lite"/>
    </source>
</evidence>
<evidence type="ECO:0000256" key="2">
    <source>
        <dbReference type="ARBA" id="ARBA00022170"/>
    </source>
</evidence>
<dbReference type="EMBL" id="JAEHOD010000054">
    <property type="protein sequence ID" value="KAG2434982.1"/>
    <property type="molecule type" value="Genomic_DNA"/>
</dbReference>
<comment type="similarity">
    <text evidence="1">Belongs to the SDHAF4 family.</text>
</comment>
<reference evidence="4" key="1">
    <citation type="journal article" date="2020" name="bioRxiv">
        <title>Comparative genomics of Chlamydomonas.</title>
        <authorList>
            <person name="Craig R.J."/>
            <person name="Hasan A.R."/>
            <person name="Ness R.W."/>
            <person name="Keightley P.D."/>
        </authorList>
    </citation>
    <scope>NUCLEOTIDE SEQUENCE</scope>
    <source>
        <strain evidence="4">CCAP 11/173</strain>
    </source>
</reference>
<keyword evidence="5" id="KW-1185">Reference proteome</keyword>
<dbReference type="InterPro" id="IPR012875">
    <property type="entry name" value="SDHF4"/>
</dbReference>
<organism evidence="4 5">
    <name type="scientific">Chlamydomonas schloesseri</name>
    <dbReference type="NCBI Taxonomy" id="2026947"/>
    <lineage>
        <taxon>Eukaryota</taxon>
        <taxon>Viridiplantae</taxon>
        <taxon>Chlorophyta</taxon>
        <taxon>core chlorophytes</taxon>
        <taxon>Chlorophyceae</taxon>
        <taxon>CS clade</taxon>
        <taxon>Chlamydomonadales</taxon>
        <taxon>Chlamydomonadaceae</taxon>
        <taxon>Chlamydomonas</taxon>
    </lineage>
</organism>
<accession>A0A835VZG1</accession>
<dbReference type="PANTHER" id="PTHR28524:SF3">
    <property type="entry name" value="SUCCINATE DEHYDROGENASE ASSEMBLY FACTOR 4, MITOCHONDRIAL"/>
    <property type="match status" value="1"/>
</dbReference>
<dbReference type="AlphaFoldDB" id="A0A835VZG1"/>